<evidence type="ECO:0000313" key="13">
    <source>
        <dbReference type="EMBL" id="AKI32374.1"/>
    </source>
</evidence>
<dbReference type="CDD" id="cd18795">
    <property type="entry name" value="SF2_C_Ski2"/>
    <property type="match status" value="1"/>
</dbReference>
<evidence type="ECO:0000256" key="7">
    <source>
        <dbReference type="ARBA" id="ARBA00023254"/>
    </source>
</evidence>
<dbReference type="Gene3D" id="1.10.10.10">
    <property type="entry name" value="Winged helix-like DNA-binding domain superfamily/Winged helix DNA-binding domain"/>
    <property type="match status" value="1"/>
</dbReference>
<dbReference type="GO" id="GO:0007131">
    <property type="term" value="P:reciprocal meiotic recombination"/>
    <property type="evidence" value="ECO:0007669"/>
    <property type="project" value="UniProtKB-ARBA"/>
</dbReference>
<dbReference type="Pfam" id="PF00270">
    <property type="entry name" value="DEAD"/>
    <property type="match status" value="1"/>
</dbReference>
<feature type="domain" description="Helicase C-terminal" evidence="12">
    <location>
        <begin position="268"/>
        <end position="476"/>
    </location>
</feature>
<evidence type="ECO:0000259" key="11">
    <source>
        <dbReference type="PROSITE" id="PS51192"/>
    </source>
</evidence>
<evidence type="ECO:0000256" key="5">
    <source>
        <dbReference type="ARBA" id="ARBA00022840"/>
    </source>
</evidence>
<proteinExistence type="evidence at transcript level"/>
<organism evidence="13">
    <name type="scientific">Prasiolopsis wulf-kochii</name>
    <dbReference type="NCBI Taxonomy" id="3239232"/>
    <lineage>
        <taxon>Eukaryota</taxon>
        <taxon>Viridiplantae</taxon>
        <taxon>Chlorophyta</taxon>
        <taxon>core chlorophytes</taxon>
        <taxon>Trebouxiophyceae</taxon>
        <taxon>Prasiolales</taxon>
        <taxon>Prasiolaceae</taxon>
        <taxon>Prasiolopsis</taxon>
    </lineage>
</organism>
<reference evidence="13" key="1">
    <citation type="submission" date="2014-08" db="EMBL/GenBank/DDBJ databases">
        <title>Underestimated sexuality in green algae.</title>
        <authorList>
            <person name="Pazoutova M."/>
            <person name="Fucikova K."/>
            <person name="Rindi F."/>
        </authorList>
    </citation>
    <scope>NUCLEOTIDE SEQUENCE</scope>
    <source>
        <strain evidence="13">SAG 84.81</strain>
    </source>
</reference>
<dbReference type="PROSITE" id="PS51194">
    <property type="entry name" value="HELICASE_CTER"/>
    <property type="match status" value="1"/>
</dbReference>
<feature type="non-terminal residue" evidence="13">
    <location>
        <position position="958"/>
    </location>
</feature>
<dbReference type="FunFam" id="1.10.10.10:FF:000012">
    <property type="entry name" value="U5 small nuclear ribonucleoprotein helicase"/>
    <property type="match status" value="1"/>
</dbReference>
<dbReference type="SMART" id="SM00490">
    <property type="entry name" value="HELICc"/>
    <property type="match status" value="1"/>
</dbReference>
<dbReference type="Gene3D" id="3.40.50.300">
    <property type="entry name" value="P-loop containing nucleotide triphosphate hydrolases"/>
    <property type="match status" value="2"/>
</dbReference>
<evidence type="ECO:0000256" key="6">
    <source>
        <dbReference type="ARBA" id="ARBA00023235"/>
    </source>
</evidence>
<keyword evidence="7" id="KW-0469">Meiosis</keyword>
<gene>
    <name evidence="13" type="primary">mer3</name>
</gene>
<dbReference type="PROSITE" id="PS51192">
    <property type="entry name" value="HELICASE_ATP_BIND_1"/>
    <property type="match status" value="1"/>
</dbReference>
<keyword evidence="4 13" id="KW-0347">Helicase</keyword>
<evidence type="ECO:0000256" key="9">
    <source>
        <dbReference type="ARBA" id="ARBA00034808"/>
    </source>
</evidence>
<dbReference type="Pfam" id="PF00271">
    <property type="entry name" value="Helicase_C"/>
    <property type="match status" value="1"/>
</dbReference>
<dbReference type="GO" id="GO:0005524">
    <property type="term" value="F:ATP binding"/>
    <property type="evidence" value="ECO:0007669"/>
    <property type="project" value="UniProtKB-KW"/>
</dbReference>
<dbReference type="InterPro" id="IPR001650">
    <property type="entry name" value="Helicase_C-like"/>
</dbReference>
<evidence type="ECO:0000256" key="1">
    <source>
        <dbReference type="ARBA" id="ARBA00010140"/>
    </source>
</evidence>
<comment type="catalytic activity">
    <reaction evidence="10">
        <text>ATP + H2O = ADP + phosphate + H(+)</text>
        <dbReference type="Rhea" id="RHEA:13065"/>
        <dbReference type="ChEBI" id="CHEBI:15377"/>
        <dbReference type="ChEBI" id="CHEBI:15378"/>
        <dbReference type="ChEBI" id="CHEBI:30616"/>
        <dbReference type="ChEBI" id="CHEBI:43474"/>
        <dbReference type="ChEBI" id="CHEBI:456216"/>
        <dbReference type="EC" id="5.6.2.4"/>
    </reaction>
</comment>
<keyword evidence="2" id="KW-0547">Nucleotide-binding</keyword>
<dbReference type="Pfam" id="PF02889">
    <property type="entry name" value="Sec63"/>
    <property type="match status" value="1"/>
</dbReference>
<dbReference type="GO" id="GO:0016787">
    <property type="term" value="F:hydrolase activity"/>
    <property type="evidence" value="ECO:0007669"/>
    <property type="project" value="UniProtKB-KW"/>
</dbReference>
<feature type="domain" description="Helicase ATP-binding" evidence="11">
    <location>
        <begin position="39"/>
        <end position="237"/>
    </location>
</feature>
<dbReference type="Pfam" id="PF23445">
    <property type="entry name" value="WHD_SNRNP200"/>
    <property type="match status" value="1"/>
</dbReference>
<dbReference type="InterPro" id="IPR036388">
    <property type="entry name" value="WH-like_DNA-bd_sf"/>
</dbReference>
<evidence type="ECO:0000256" key="2">
    <source>
        <dbReference type="ARBA" id="ARBA00022741"/>
    </source>
</evidence>
<accession>A0A0K0MXF7</accession>
<dbReference type="InterPro" id="IPR004179">
    <property type="entry name" value="Sec63-dom"/>
</dbReference>
<dbReference type="GO" id="GO:0003676">
    <property type="term" value="F:nucleic acid binding"/>
    <property type="evidence" value="ECO:0007669"/>
    <property type="project" value="InterPro"/>
</dbReference>
<dbReference type="InterPro" id="IPR052247">
    <property type="entry name" value="Meiotic_Crossover_Helicase"/>
</dbReference>
<dbReference type="SMART" id="SM00973">
    <property type="entry name" value="Sec63"/>
    <property type="match status" value="1"/>
</dbReference>
<comment type="similarity">
    <text evidence="1">Belongs to the helicase family. SKI2 subfamily.</text>
</comment>
<protein>
    <recommendedName>
        <fullName evidence="9">DNA 3'-5' helicase</fullName>
        <ecNumber evidence="9">5.6.2.4</ecNumber>
    </recommendedName>
</protein>
<comment type="catalytic activity">
    <reaction evidence="8">
        <text>Couples ATP hydrolysis with the unwinding of duplex DNA by translocating in the 3'-5' direction.</text>
        <dbReference type="EC" id="5.6.2.4"/>
    </reaction>
</comment>
<evidence type="ECO:0000256" key="3">
    <source>
        <dbReference type="ARBA" id="ARBA00022801"/>
    </source>
</evidence>
<keyword evidence="6" id="KW-0413">Isomerase</keyword>
<dbReference type="PANTHER" id="PTHR47835:SF3">
    <property type="entry name" value="HELICASE FOR MEIOSIS 1"/>
    <property type="match status" value="1"/>
</dbReference>
<dbReference type="SUPFAM" id="SSF158702">
    <property type="entry name" value="Sec63 N-terminal domain-like"/>
    <property type="match status" value="1"/>
</dbReference>
<dbReference type="EC" id="5.6.2.4" evidence="9"/>
<evidence type="ECO:0000256" key="4">
    <source>
        <dbReference type="ARBA" id="ARBA00022806"/>
    </source>
</evidence>
<evidence type="ECO:0000256" key="10">
    <source>
        <dbReference type="ARBA" id="ARBA00048988"/>
    </source>
</evidence>
<evidence type="ECO:0000259" key="12">
    <source>
        <dbReference type="PROSITE" id="PS51194"/>
    </source>
</evidence>
<dbReference type="PANTHER" id="PTHR47835">
    <property type="entry name" value="HFM1, ATP DEPENDENT DNA HELICASE HOMOLOG"/>
    <property type="match status" value="1"/>
</dbReference>
<keyword evidence="5" id="KW-0067">ATP-binding</keyword>
<dbReference type="InterPro" id="IPR011545">
    <property type="entry name" value="DEAD/DEAH_box_helicase_dom"/>
</dbReference>
<dbReference type="InterPro" id="IPR027417">
    <property type="entry name" value="P-loop_NTPase"/>
</dbReference>
<dbReference type="InterPro" id="IPR057842">
    <property type="entry name" value="WH_MER3"/>
</dbReference>
<dbReference type="SMART" id="SM00487">
    <property type="entry name" value="DEXDc"/>
    <property type="match status" value="1"/>
</dbReference>
<name>A0A0K0MXF7_9CHLO</name>
<sequence>MIAGDVDRIKAVRELPACFQAVYNGCFRYFNPVQSATFHTAYHTAENMVVSAPTGSGKTGVLELAILQMLRSNVDAQGRFHRRPGAIKAIYIAPSKSLVQEQVANWSRKFGCLGLVCREMTGDIEASEDTALDMNAADIICSTPEKFDSVTRRRKEQGGMSFFSEIGLVLIDEVHLLNENRGSALEAGCVGRIRMVGQLPEMKRLPIASARFVAVSATISNVHDIAHWLHVDPNRGLHVFGEDHRPVPLVTYVRGYAMTKTDFLFERRLNDHLFNVISEYSSGKPSLVFCSSRKGTSGAATALQKDALRHGRGGSPSAFVASAAQLSRLREAASILEDKGLQTVVVMGIAYHHAALSSADRSCIESLFISGDIAVLCTTTTLAVGVNLPARLVVLKDTRRWSPASCSGPAGYEEYDRSTCLQMIGRAGRPQYDTEGVAVIMTDRQHARRYESLSAGAEAVESQLAGKLAEHLNAEISLGTICDVSQAVSWLKATFLFVRTLKSPAQYGVRLPRGPAATEADIGAILRDKMINNTINQLSRHGLVHQADDGLGLTARVPGHIMAQFCIAFQTMTNITQTPPKATLPVLLGVLSRSAELGHIHIRRGEKKILNAINTAKGDKAIRFPVTDPNKPDKPKDRVTLPTDKIAILVNEALADDPQDNLDFSLRSETDQILSIGKRIALCMARYFGHTKQLAALVAALALHKNLGHRMWDTSQCQSRQLPGIGRLLGARLRDGGIGTLAQLQESDPRRIEMLTRKNYPFGNSVLADLRSCMPARVTVELEPIRRIGGHVEMRLTITRQGSDTSNGVKGYAAVVAGSIHDDAVLLHDRLALHAFKSPLTTMFKAHQPQEGSLDIVACVINERYVGLDVILTQQIPRTAKLANSHVPAKTTIPADVAPAPPQELPTPPANVLPTTAVPNEAESISLSATAAHDKSIHTSNITKEVPIRGHVQQQQQQ</sequence>
<dbReference type="FunFam" id="3.40.50.300:FF:001076">
    <property type="entry name" value="ATP-dependent DNA helicase MER3"/>
    <property type="match status" value="1"/>
</dbReference>
<dbReference type="GO" id="GO:0043138">
    <property type="term" value="F:3'-5' DNA helicase activity"/>
    <property type="evidence" value="ECO:0007669"/>
    <property type="project" value="UniProtKB-EC"/>
</dbReference>
<dbReference type="AlphaFoldDB" id="A0A0K0MXF7"/>
<dbReference type="Gene3D" id="1.10.3380.10">
    <property type="entry name" value="Sec63 N-terminal domain-like domain"/>
    <property type="match status" value="1"/>
</dbReference>
<keyword evidence="3" id="KW-0378">Hydrolase</keyword>
<dbReference type="InterPro" id="IPR014001">
    <property type="entry name" value="Helicase_ATP-bd"/>
</dbReference>
<dbReference type="EMBL" id="KM283877">
    <property type="protein sequence ID" value="AKI32374.1"/>
    <property type="molecule type" value="mRNA"/>
</dbReference>
<evidence type="ECO:0000256" key="8">
    <source>
        <dbReference type="ARBA" id="ARBA00034617"/>
    </source>
</evidence>
<dbReference type="SUPFAM" id="SSF52540">
    <property type="entry name" value="P-loop containing nucleoside triphosphate hydrolases"/>
    <property type="match status" value="1"/>
</dbReference>